<dbReference type="STRING" id="1817760.A2151_06725"/>
<accession>A0A1F6TVQ8</accession>
<evidence type="ECO:0000313" key="3">
    <source>
        <dbReference type="Proteomes" id="UP000178885"/>
    </source>
</evidence>
<evidence type="ECO:0000313" key="2">
    <source>
        <dbReference type="EMBL" id="OGI49201.1"/>
    </source>
</evidence>
<dbReference type="AlphaFoldDB" id="A0A1F6TVQ8"/>
<sequence length="368" mass="37598">MQRAGIETDYSEGNPRETAKRRFDMSLALVRSMTVAICALLSVAAHGGDSGHGASAGTSVSYGPVTDFGSVWVNGVEFATTNSSVTVDNSAMPDDAHDAGPDHHRGLKRGMVVRVEGSFDSDGVTGTATRVTYRSNLMGPITKISAHASGRVLTLVAAGQTVLIDSQTWVATPTMADMQGVAAAAGALATGNVVAVSGLPEATGAIRATRVEKTSDTLAAYVAYGGEIEAKGTIRNIGAASFNIGNLTVRYAAGTTALPTEGLRDGQPVEAKGASFDASTNTLVATRITPDADTLGVTDAGKVEIEGFVSAVTSRDIGVLFTVGTQPVKTTPSTNFEPAGGEIITGARLEVEGVLTGGTLTATKISFK</sequence>
<reference evidence="2 3" key="1">
    <citation type="journal article" date="2016" name="Nat. Commun.">
        <title>Thousands of microbial genomes shed light on interconnected biogeochemical processes in an aquifer system.</title>
        <authorList>
            <person name="Anantharaman K."/>
            <person name="Brown C.T."/>
            <person name="Hug L.A."/>
            <person name="Sharon I."/>
            <person name="Castelle C.J."/>
            <person name="Probst A.J."/>
            <person name="Thomas B.C."/>
            <person name="Singh A."/>
            <person name="Wilkins M.J."/>
            <person name="Karaoz U."/>
            <person name="Brodie E.L."/>
            <person name="Williams K.H."/>
            <person name="Hubbard S.S."/>
            <person name="Banfield J.F."/>
        </authorList>
    </citation>
    <scope>NUCLEOTIDE SEQUENCE [LARGE SCALE GENOMIC DNA]</scope>
</reference>
<proteinExistence type="predicted"/>
<evidence type="ECO:0000259" key="1">
    <source>
        <dbReference type="Pfam" id="PF18914"/>
    </source>
</evidence>
<protein>
    <recommendedName>
        <fullName evidence="1">DUF5666 domain-containing protein</fullName>
    </recommendedName>
</protein>
<comment type="caution">
    <text evidence="2">The sequence shown here is derived from an EMBL/GenBank/DDBJ whole genome shotgun (WGS) entry which is preliminary data.</text>
</comment>
<feature type="domain" description="DUF5666" evidence="1">
    <location>
        <begin position="63"/>
        <end position="131"/>
    </location>
</feature>
<name>A0A1F6TVQ8_9PROT</name>
<dbReference type="Proteomes" id="UP000178885">
    <property type="component" value="Unassembled WGS sequence"/>
</dbReference>
<organism evidence="2 3">
    <name type="scientific">Candidatus Muproteobacteria bacterium RBG_16_65_34</name>
    <dbReference type="NCBI Taxonomy" id="1817760"/>
    <lineage>
        <taxon>Bacteria</taxon>
        <taxon>Pseudomonadati</taxon>
        <taxon>Pseudomonadota</taxon>
        <taxon>Candidatus Muproteobacteria</taxon>
    </lineage>
</organism>
<dbReference type="EMBL" id="MFSU01000003">
    <property type="protein sequence ID" value="OGI49201.1"/>
    <property type="molecule type" value="Genomic_DNA"/>
</dbReference>
<feature type="domain" description="DUF5666" evidence="1">
    <location>
        <begin position="139"/>
        <end position="212"/>
    </location>
</feature>
<feature type="domain" description="DUF5666" evidence="1">
    <location>
        <begin position="231"/>
        <end position="288"/>
    </location>
</feature>
<gene>
    <name evidence="2" type="ORF">A2151_06725</name>
</gene>
<dbReference type="Pfam" id="PF18914">
    <property type="entry name" value="DUF5666"/>
    <property type="match status" value="4"/>
</dbReference>
<dbReference type="InterPro" id="IPR043724">
    <property type="entry name" value="DUF5666"/>
</dbReference>
<feature type="domain" description="DUF5666" evidence="1">
    <location>
        <begin position="306"/>
        <end position="365"/>
    </location>
</feature>